<accession>A0ABD1HDU5</accession>
<dbReference type="EMBL" id="JBEAFC010000006">
    <property type="protein sequence ID" value="KAL1554354.1"/>
    <property type="molecule type" value="Genomic_DNA"/>
</dbReference>
<proteinExistence type="predicted"/>
<dbReference type="Proteomes" id="UP001567538">
    <property type="component" value="Unassembled WGS sequence"/>
</dbReference>
<evidence type="ECO:0000256" key="1">
    <source>
        <dbReference type="SAM" id="SignalP"/>
    </source>
</evidence>
<keyword evidence="3" id="KW-1185">Reference proteome</keyword>
<organism evidence="2 3">
    <name type="scientific">Salvia divinorum</name>
    <name type="common">Maria pastora</name>
    <name type="synonym">Diviner's sage</name>
    <dbReference type="NCBI Taxonomy" id="28513"/>
    <lineage>
        <taxon>Eukaryota</taxon>
        <taxon>Viridiplantae</taxon>
        <taxon>Streptophyta</taxon>
        <taxon>Embryophyta</taxon>
        <taxon>Tracheophyta</taxon>
        <taxon>Spermatophyta</taxon>
        <taxon>Magnoliopsida</taxon>
        <taxon>eudicotyledons</taxon>
        <taxon>Gunneridae</taxon>
        <taxon>Pentapetalae</taxon>
        <taxon>asterids</taxon>
        <taxon>lamiids</taxon>
        <taxon>Lamiales</taxon>
        <taxon>Lamiaceae</taxon>
        <taxon>Nepetoideae</taxon>
        <taxon>Mentheae</taxon>
        <taxon>Salviinae</taxon>
        <taxon>Salvia</taxon>
        <taxon>Salvia subgen. Calosphace</taxon>
    </lineage>
</organism>
<protein>
    <submittedName>
        <fullName evidence="2">Uncharacterized protein</fullName>
    </submittedName>
</protein>
<dbReference type="AlphaFoldDB" id="A0ABD1HDU5"/>
<comment type="caution">
    <text evidence="2">The sequence shown here is derived from an EMBL/GenBank/DDBJ whole genome shotgun (WGS) entry which is preliminary data.</text>
</comment>
<evidence type="ECO:0000313" key="3">
    <source>
        <dbReference type="Proteomes" id="UP001567538"/>
    </source>
</evidence>
<gene>
    <name evidence="2" type="ORF">AAHA92_14921</name>
</gene>
<sequence length="182" mass="20615">MGSKAICICSIILPTLLLSICDANHPSLCRCEAKILHSRNLHSIPQHLNFTHTQRHKPQHLHNHRPRIQERASPCPAPLRRHQRHRLLRPQPELRRRRRRRVVVDASGLPWEEAFGRVSRGSGVEVVVEVATGYMLRRCDEDSCYYTEVKAVAVAADSVVDQDGSGVEVSKTATRLKKKVSV</sequence>
<feature type="signal peptide" evidence="1">
    <location>
        <begin position="1"/>
        <end position="23"/>
    </location>
</feature>
<evidence type="ECO:0000313" key="2">
    <source>
        <dbReference type="EMBL" id="KAL1554354.1"/>
    </source>
</evidence>
<feature type="chain" id="PRO_5044876000" evidence="1">
    <location>
        <begin position="24"/>
        <end position="182"/>
    </location>
</feature>
<reference evidence="2 3" key="1">
    <citation type="submission" date="2024-06" db="EMBL/GenBank/DDBJ databases">
        <title>A chromosome level genome sequence of Diviner's sage (Salvia divinorum).</title>
        <authorList>
            <person name="Ford S.A."/>
            <person name="Ro D.-K."/>
            <person name="Ness R.W."/>
            <person name="Phillips M.A."/>
        </authorList>
    </citation>
    <scope>NUCLEOTIDE SEQUENCE [LARGE SCALE GENOMIC DNA]</scope>
    <source>
        <strain evidence="2">SAF-2024a</strain>
        <tissue evidence="2">Leaf</tissue>
    </source>
</reference>
<name>A0ABD1HDU5_SALDI</name>
<keyword evidence="1" id="KW-0732">Signal</keyword>